<keyword evidence="5" id="KW-1185">Reference proteome</keyword>
<keyword evidence="1 4" id="KW-0413">Isomerase</keyword>
<dbReference type="CDD" id="cd03022">
    <property type="entry name" value="DsbA_HCCA_Iso"/>
    <property type="match status" value="1"/>
</dbReference>
<dbReference type="Proteomes" id="UP000613160">
    <property type="component" value="Unassembled WGS sequence"/>
</dbReference>
<sequence length="205" mass="22386">MPVIDYYFTSSSPYVYLGHEEIRSVAGRHNATLRPLAVDLSAMWAVSGQVPVAQRPKIRQDYRLIDLQRVAERRGLALNVKPKFSPADPALADLVAVALVAEGQSPLDFMDRVFSGYWAREEDMADRLQIEAYLSELGFDAAAIIERAESPESAAARKANADAAVAASLPGVPGYVLNGEPFFGQDRIDDLEHVLDGGRAPFRVG</sequence>
<dbReference type="SUPFAM" id="SSF52833">
    <property type="entry name" value="Thioredoxin-like"/>
    <property type="match status" value="1"/>
</dbReference>
<organism evidence="4 5">
    <name type="scientific">Aureimonas glaciei</name>
    <dbReference type="NCBI Taxonomy" id="1776957"/>
    <lineage>
        <taxon>Bacteria</taxon>
        <taxon>Pseudomonadati</taxon>
        <taxon>Pseudomonadota</taxon>
        <taxon>Alphaproteobacteria</taxon>
        <taxon>Hyphomicrobiales</taxon>
        <taxon>Aurantimonadaceae</taxon>
        <taxon>Aureimonas</taxon>
    </lineage>
</organism>
<dbReference type="GO" id="GO:0006749">
    <property type="term" value="P:glutathione metabolic process"/>
    <property type="evidence" value="ECO:0007669"/>
    <property type="project" value="TreeGrafter"/>
</dbReference>
<dbReference type="PANTHER" id="PTHR42943">
    <property type="entry name" value="GLUTATHIONE S-TRANSFERASE KAPPA"/>
    <property type="match status" value="1"/>
</dbReference>
<evidence type="ECO:0000313" key="4">
    <source>
        <dbReference type="EMBL" id="GGD09140.1"/>
    </source>
</evidence>
<dbReference type="GO" id="GO:1901170">
    <property type="term" value="P:naphthalene catabolic process"/>
    <property type="evidence" value="ECO:0007669"/>
    <property type="project" value="InterPro"/>
</dbReference>
<reference evidence="4" key="2">
    <citation type="submission" date="2020-09" db="EMBL/GenBank/DDBJ databases">
        <authorList>
            <person name="Sun Q."/>
            <person name="Zhou Y."/>
        </authorList>
    </citation>
    <scope>NUCLEOTIDE SEQUENCE</scope>
    <source>
        <strain evidence="4">CGMCC 1.15493</strain>
    </source>
</reference>
<dbReference type="PANTHER" id="PTHR42943:SF13">
    <property type="entry name" value="GLUTATHIONE S-TRANSFERASE KAPPA-RELATED"/>
    <property type="match status" value="1"/>
</dbReference>
<protein>
    <recommendedName>
        <fullName evidence="1">2-hydroxychromene-2-carboxylate isomerase</fullName>
        <ecNumber evidence="1">5.99.1.4</ecNumber>
    </recommendedName>
</protein>
<dbReference type="InterPro" id="IPR036249">
    <property type="entry name" value="Thioredoxin-like_sf"/>
</dbReference>
<dbReference type="Pfam" id="PF01323">
    <property type="entry name" value="DSBA"/>
    <property type="match status" value="1"/>
</dbReference>
<dbReference type="GO" id="GO:0018845">
    <property type="term" value="F:2-hydroxychromene-2-carboxylate isomerase activity"/>
    <property type="evidence" value="ECO:0007669"/>
    <property type="project" value="UniProtKB-UniRule"/>
</dbReference>
<evidence type="ECO:0000259" key="3">
    <source>
        <dbReference type="Pfam" id="PF01323"/>
    </source>
</evidence>
<dbReference type="RefSeq" id="WP_188849477.1">
    <property type="nucleotide sequence ID" value="NZ_BMJJ01000002.1"/>
</dbReference>
<gene>
    <name evidence="4" type="ORF">GCM10011335_10000</name>
</gene>
<dbReference type="GO" id="GO:0004364">
    <property type="term" value="F:glutathione transferase activity"/>
    <property type="evidence" value="ECO:0007669"/>
    <property type="project" value="TreeGrafter"/>
</dbReference>
<comment type="caution">
    <text evidence="4">The sequence shown here is derived from an EMBL/GenBank/DDBJ whole genome shotgun (WGS) entry which is preliminary data.</text>
</comment>
<feature type="domain" description="DSBA-like thioredoxin" evidence="3">
    <location>
        <begin position="3"/>
        <end position="195"/>
    </location>
</feature>
<evidence type="ECO:0000256" key="1">
    <source>
        <dbReference type="PIRNR" id="PIRNR006386"/>
    </source>
</evidence>
<dbReference type="PIRSF" id="PIRSF006386">
    <property type="entry name" value="HCCAis_GSTk"/>
    <property type="match status" value="1"/>
</dbReference>
<dbReference type="AlphaFoldDB" id="A0A916XTV0"/>
<evidence type="ECO:0000313" key="5">
    <source>
        <dbReference type="Proteomes" id="UP000613160"/>
    </source>
</evidence>
<feature type="active site" description="Nucleophile" evidence="2">
    <location>
        <position position="12"/>
    </location>
</feature>
<accession>A0A916XTV0</accession>
<dbReference type="EC" id="5.99.1.4" evidence="1"/>
<evidence type="ECO:0000256" key="2">
    <source>
        <dbReference type="PIRSR" id="PIRSR006386-1"/>
    </source>
</evidence>
<reference evidence="4" key="1">
    <citation type="journal article" date="2014" name="Int. J. Syst. Evol. Microbiol.">
        <title>Complete genome sequence of Corynebacterium casei LMG S-19264T (=DSM 44701T), isolated from a smear-ripened cheese.</title>
        <authorList>
            <consortium name="US DOE Joint Genome Institute (JGI-PGF)"/>
            <person name="Walter F."/>
            <person name="Albersmeier A."/>
            <person name="Kalinowski J."/>
            <person name="Ruckert C."/>
        </authorList>
    </citation>
    <scope>NUCLEOTIDE SEQUENCE</scope>
    <source>
        <strain evidence="4">CGMCC 1.15493</strain>
    </source>
</reference>
<proteinExistence type="inferred from homology"/>
<comment type="similarity">
    <text evidence="1">Belongs to the GST superfamily. NadH family.</text>
</comment>
<dbReference type="Gene3D" id="3.40.30.10">
    <property type="entry name" value="Glutaredoxin"/>
    <property type="match status" value="1"/>
</dbReference>
<dbReference type="InterPro" id="IPR051924">
    <property type="entry name" value="GST_Kappa/NadH"/>
</dbReference>
<dbReference type="GO" id="GO:0004602">
    <property type="term" value="F:glutathione peroxidase activity"/>
    <property type="evidence" value="ECO:0007669"/>
    <property type="project" value="TreeGrafter"/>
</dbReference>
<comment type="catalytic activity">
    <reaction evidence="1">
        <text>2-hydroxychromene-2-carboxylate = (3E)-4-(2-hydroxyphenyl)-2-oxobut-3-enoate</text>
        <dbReference type="Rhea" id="RHEA:27401"/>
        <dbReference type="ChEBI" id="CHEBI:59350"/>
        <dbReference type="ChEBI" id="CHEBI:59353"/>
        <dbReference type="EC" id="5.99.1.4"/>
    </reaction>
</comment>
<name>A0A916XTV0_9HYPH</name>
<dbReference type="InterPro" id="IPR001853">
    <property type="entry name" value="DSBA-like_thioredoxin_dom"/>
</dbReference>
<dbReference type="InterPro" id="IPR014440">
    <property type="entry name" value="HCCAis_GSTk"/>
</dbReference>
<dbReference type="EMBL" id="BMJJ01000002">
    <property type="protein sequence ID" value="GGD09140.1"/>
    <property type="molecule type" value="Genomic_DNA"/>
</dbReference>
<dbReference type="InterPro" id="IPR044087">
    <property type="entry name" value="NahD-like"/>
</dbReference>